<dbReference type="PANTHER" id="PTHR43386:SF23">
    <property type="entry name" value="ABC TRANSPORTER"/>
    <property type="match status" value="1"/>
</dbReference>
<feature type="transmembrane region" description="Helical" evidence="7">
    <location>
        <begin position="264"/>
        <end position="287"/>
    </location>
</feature>
<proteinExistence type="inferred from homology"/>
<comment type="caution">
    <text evidence="9">The sequence shown here is derived from an EMBL/GenBank/DDBJ whole genome shotgun (WGS) entry which is preliminary data.</text>
</comment>
<dbReference type="SUPFAM" id="SSF161098">
    <property type="entry name" value="MetI-like"/>
    <property type="match status" value="1"/>
</dbReference>
<evidence type="ECO:0000313" key="9">
    <source>
        <dbReference type="EMBL" id="MDO1582749.1"/>
    </source>
</evidence>
<dbReference type="RefSeq" id="WP_302076920.1">
    <property type="nucleotide sequence ID" value="NZ_JAUKWQ010000003.1"/>
</dbReference>
<name>A0ABT8SWA6_9HYPH</name>
<feature type="transmembrane region" description="Helical" evidence="7">
    <location>
        <begin position="35"/>
        <end position="56"/>
    </location>
</feature>
<evidence type="ECO:0000256" key="2">
    <source>
        <dbReference type="ARBA" id="ARBA00022448"/>
    </source>
</evidence>
<keyword evidence="10" id="KW-1185">Reference proteome</keyword>
<accession>A0ABT8SWA6</accession>
<evidence type="ECO:0000256" key="5">
    <source>
        <dbReference type="ARBA" id="ARBA00022989"/>
    </source>
</evidence>
<evidence type="ECO:0000256" key="7">
    <source>
        <dbReference type="RuleBase" id="RU363032"/>
    </source>
</evidence>
<keyword evidence="2 7" id="KW-0813">Transport</keyword>
<protein>
    <submittedName>
        <fullName evidence="9">ABC transporter permease</fullName>
    </submittedName>
</protein>
<feature type="domain" description="ABC transmembrane type-1" evidence="8">
    <location>
        <begin position="98"/>
        <end position="287"/>
    </location>
</feature>
<dbReference type="InterPro" id="IPR025966">
    <property type="entry name" value="OppC_N"/>
</dbReference>
<evidence type="ECO:0000256" key="1">
    <source>
        <dbReference type="ARBA" id="ARBA00004651"/>
    </source>
</evidence>
<dbReference type="InterPro" id="IPR035906">
    <property type="entry name" value="MetI-like_sf"/>
</dbReference>
<dbReference type="EMBL" id="JAUKWQ010000003">
    <property type="protein sequence ID" value="MDO1582749.1"/>
    <property type="molecule type" value="Genomic_DNA"/>
</dbReference>
<feature type="transmembrane region" description="Helical" evidence="7">
    <location>
        <begin position="215"/>
        <end position="244"/>
    </location>
</feature>
<evidence type="ECO:0000256" key="4">
    <source>
        <dbReference type="ARBA" id="ARBA00022692"/>
    </source>
</evidence>
<feature type="transmembrane region" description="Helical" evidence="7">
    <location>
        <begin position="96"/>
        <end position="121"/>
    </location>
</feature>
<evidence type="ECO:0000256" key="3">
    <source>
        <dbReference type="ARBA" id="ARBA00022475"/>
    </source>
</evidence>
<dbReference type="InterPro" id="IPR000515">
    <property type="entry name" value="MetI-like"/>
</dbReference>
<comment type="similarity">
    <text evidence="7">Belongs to the binding-protein-dependent transport system permease family.</text>
</comment>
<feature type="transmembrane region" description="Helical" evidence="7">
    <location>
        <begin position="133"/>
        <end position="156"/>
    </location>
</feature>
<keyword evidence="6 7" id="KW-0472">Membrane</keyword>
<dbReference type="PROSITE" id="PS50928">
    <property type="entry name" value="ABC_TM1"/>
    <property type="match status" value="1"/>
</dbReference>
<reference evidence="9" key="1">
    <citation type="journal article" date="2015" name="Int. J. Syst. Evol. Microbiol.">
        <title>Rhizobium oryzicola sp. nov., potential plant-growth-promoting endophytic bacteria isolated from rice roots.</title>
        <authorList>
            <person name="Zhang X.X."/>
            <person name="Gao J.S."/>
            <person name="Cao Y.H."/>
            <person name="Sheirdil R.A."/>
            <person name="Wang X.C."/>
            <person name="Zhang L."/>
        </authorList>
    </citation>
    <scope>NUCLEOTIDE SEQUENCE</scope>
    <source>
        <strain evidence="9">05753</strain>
    </source>
</reference>
<gene>
    <name evidence="9" type="ORF">Q2T52_11720</name>
</gene>
<reference evidence="9" key="2">
    <citation type="submission" date="2023-07" db="EMBL/GenBank/DDBJ databases">
        <authorList>
            <person name="Sun H."/>
        </authorList>
    </citation>
    <scope>NUCLEOTIDE SEQUENCE</scope>
    <source>
        <strain evidence="9">05753</strain>
    </source>
</reference>
<evidence type="ECO:0000313" key="10">
    <source>
        <dbReference type="Proteomes" id="UP001169006"/>
    </source>
</evidence>
<keyword evidence="3" id="KW-1003">Cell membrane</keyword>
<keyword evidence="4 7" id="KW-0812">Transmembrane</keyword>
<dbReference type="CDD" id="cd06261">
    <property type="entry name" value="TM_PBP2"/>
    <property type="match status" value="1"/>
</dbReference>
<dbReference type="Proteomes" id="UP001169006">
    <property type="component" value="Unassembled WGS sequence"/>
</dbReference>
<dbReference type="PANTHER" id="PTHR43386">
    <property type="entry name" value="OLIGOPEPTIDE TRANSPORT SYSTEM PERMEASE PROTEIN APPC"/>
    <property type="match status" value="1"/>
</dbReference>
<comment type="subcellular location">
    <subcellularLocation>
        <location evidence="1 7">Cell membrane</location>
        <topology evidence="1 7">Multi-pass membrane protein</topology>
    </subcellularLocation>
</comment>
<dbReference type="InterPro" id="IPR050366">
    <property type="entry name" value="BP-dependent_transpt_permease"/>
</dbReference>
<dbReference type="Gene3D" id="1.10.3720.10">
    <property type="entry name" value="MetI-like"/>
    <property type="match status" value="1"/>
</dbReference>
<organism evidence="9 10">
    <name type="scientific">Rhizobium oryzicola</name>
    <dbReference type="NCBI Taxonomy" id="1232668"/>
    <lineage>
        <taxon>Bacteria</taxon>
        <taxon>Pseudomonadati</taxon>
        <taxon>Pseudomonadota</taxon>
        <taxon>Alphaproteobacteria</taxon>
        <taxon>Hyphomicrobiales</taxon>
        <taxon>Rhizobiaceae</taxon>
        <taxon>Rhizobium/Agrobacterium group</taxon>
        <taxon>Rhizobium</taxon>
    </lineage>
</organism>
<dbReference type="Pfam" id="PF12911">
    <property type="entry name" value="OppC_N"/>
    <property type="match status" value="1"/>
</dbReference>
<keyword evidence="5 7" id="KW-1133">Transmembrane helix</keyword>
<evidence type="ECO:0000259" key="8">
    <source>
        <dbReference type="PROSITE" id="PS50928"/>
    </source>
</evidence>
<dbReference type="Pfam" id="PF00528">
    <property type="entry name" value="BPD_transp_1"/>
    <property type="match status" value="1"/>
</dbReference>
<feature type="transmembrane region" description="Helical" evidence="7">
    <location>
        <begin position="162"/>
        <end position="180"/>
    </location>
</feature>
<evidence type="ECO:0000256" key="6">
    <source>
        <dbReference type="ARBA" id="ARBA00023136"/>
    </source>
</evidence>
<sequence>MHEASITQPITSNALVRPPQSYGRRALKRFLKRRLAVIGLVFLVLMAAVVLLGPMLSHYAFDEQDFEIIGEPGAITGAHWLGTDELGRDALTRLMYGGRISLCVGLAGAVLSTIVGTLVGAASGFYRGWTDTILMRFTDVMMSIPTLPMILLLSGMFRPEPWLLVVIVGVLIWMGTARLVRSQFLSLREREFVEAARALGAGNLRLMFRHILPNAVGPITVAATLAVGSAIMLESALSFLGFGIQPPVPTWGNMLNSASSWITVAPWLAFPPGLCILVTVLSVNFLGDGLRDALEPRD</sequence>